<reference evidence="2 3" key="1">
    <citation type="submission" date="2018-04" db="EMBL/GenBank/DDBJ databases">
        <title>Draft genome sequence of Pseudomonas syringae pv. actinidiae biovar 1 strains isolated from kiwifruit in Kagawa prefecture.</title>
        <authorList>
            <person name="Tabuchi M."/>
            <person name="Saito M."/>
            <person name="Fujiwara S."/>
            <person name="Sasa N."/>
            <person name="Akimitsu K."/>
            <person name="Gomi K."/>
            <person name="Konishi-Sugita S."/>
            <person name="Hamano K."/>
            <person name="Kataoka I."/>
        </authorList>
    </citation>
    <scope>NUCLEOTIDE SEQUENCE [LARGE SCALE GENOMIC DNA]</scope>
    <source>
        <strain evidence="2 3">MAFF212206</strain>
    </source>
</reference>
<gene>
    <name evidence="2" type="ORF">KPSA1_00311</name>
</gene>
<proteinExistence type="predicted"/>
<dbReference type="AlphaFoldDB" id="A0A2V0Q9C4"/>
<name>A0A2V0Q9C4_PSESF</name>
<sequence length="81" mass="9333">MEHVFVPAQLALYYLVSPVRIEFYQGMFLQFIFLVKLNGYYRMVMSLSIFSPQPNLILSHHPPRSQVNAPVPDSRVGVSLH</sequence>
<organism evidence="2 3">
    <name type="scientific">Pseudomonas syringae pv. actinidiae</name>
    <dbReference type="NCBI Taxonomy" id="103796"/>
    <lineage>
        <taxon>Bacteria</taxon>
        <taxon>Pseudomonadati</taxon>
        <taxon>Pseudomonadota</taxon>
        <taxon>Gammaproteobacteria</taxon>
        <taxon>Pseudomonadales</taxon>
        <taxon>Pseudomonadaceae</taxon>
        <taxon>Pseudomonas</taxon>
        <taxon>Pseudomonas syringae</taxon>
    </lineage>
</organism>
<comment type="caution">
    <text evidence="2">The sequence shown here is derived from an EMBL/GenBank/DDBJ whole genome shotgun (WGS) entry which is preliminary data.</text>
</comment>
<keyword evidence="2" id="KW-0238">DNA-binding</keyword>
<dbReference type="GO" id="GO:0003677">
    <property type="term" value="F:DNA binding"/>
    <property type="evidence" value="ECO:0007669"/>
    <property type="project" value="UniProtKB-KW"/>
</dbReference>
<evidence type="ECO:0000256" key="1">
    <source>
        <dbReference type="SAM" id="MobiDB-lite"/>
    </source>
</evidence>
<evidence type="ECO:0000313" key="2">
    <source>
        <dbReference type="EMBL" id="GBH06978.1"/>
    </source>
</evidence>
<feature type="region of interest" description="Disordered" evidence="1">
    <location>
        <begin position="60"/>
        <end position="81"/>
    </location>
</feature>
<protein>
    <submittedName>
        <fullName evidence="2">DNA-binding response regulator</fullName>
    </submittedName>
</protein>
<evidence type="ECO:0000313" key="3">
    <source>
        <dbReference type="Proteomes" id="UP000247480"/>
    </source>
</evidence>
<accession>A0A2V0Q9C4</accession>
<dbReference type="EMBL" id="BGJZ01000007">
    <property type="protein sequence ID" value="GBH06978.1"/>
    <property type="molecule type" value="Genomic_DNA"/>
</dbReference>
<dbReference type="Proteomes" id="UP000247480">
    <property type="component" value="Unassembled WGS sequence"/>
</dbReference>